<sequence>MTGNDWIPLSRPGSERQAGARVLNYFTSPQQTFLDPDSAAQAQQHHFTFLNHQFPQSNRFLLQQPAPQQHQPPQELLEQPFHLTSFQRTSPFVGQTLQHPPPPPPPPQPISTTNPFEQQFLSKPSVSEALIQENKQQPLHQQRQQHEQPSLLDQPFSYQHIRQPEIGTHPAGPESGASGGAVSQEEVQLLYVPVETLYNQKQSQPAPENNRFNTLPQPVSPSLINDFYTAGTTTTTPKPPRTSSATFAPRYASAPDSPAPASPRSSTSTLGGTSPKPKPNQPPLALFLYNDDRQGKLSTGDALGGLKNVNEIAVLDAF</sequence>
<feature type="compositionally biased region" description="Low complexity" evidence="1">
    <location>
        <begin position="229"/>
        <end position="256"/>
    </location>
</feature>
<evidence type="ECO:0000313" key="2">
    <source>
        <dbReference type="EnsemblMetazoa" id="AMAM013578-PA"/>
    </source>
</evidence>
<feature type="region of interest" description="Disordered" evidence="1">
    <location>
        <begin position="92"/>
        <end position="115"/>
    </location>
</feature>
<organism evidence="2 3">
    <name type="scientific">Anopheles maculatus</name>
    <dbReference type="NCBI Taxonomy" id="74869"/>
    <lineage>
        <taxon>Eukaryota</taxon>
        <taxon>Metazoa</taxon>
        <taxon>Ecdysozoa</taxon>
        <taxon>Arthropoda</taxon>
        <taxon>Hexapoda</taxon>
        <taxon>Insecta</taxon>
        <taxon>Pterygota</taxon>
        <taxon>Neoptera</taxon>
        <taxon>Endopterygota</taxon>
        <taxon>Diptera</taxon>
        <taxon>Nematocera</taxon>
        <taxon>Culicoidea</taxon>
        <taxon>Culicidae</taxon>
        <taxon>Anophelinae</taxon>
        <taxon>Anopheles</taxon>
        <taxon>Anopheles maculatus group</taxon>
    </lineage>
</organism>
<feature type="compositionally biased region" description="Polar residues" evidence="1">
    <location>
        <begin position="200"/>
        <end position="223"/>
    </location>
</feature>
<reference evidence="3" key="1">
    <citation type="submission" date="2013-09" db="EMBL/GenBank/DDBJ databases">
        <title>The Genome Sequence of Anopheles maculatus species B.</title>
        <authorList>
            <consortium name="The Broad Institute Genomics Platform"/>
            <person name="Neafsey D.E."/>
            <person name="Besansky N."/>
            <person name="Howell P."/>
            <person name="Walton C."/>
            <person name="Young S.K."/>
            <person name="Zeng Q."/>
            <person name="Gargeya S."/>
            <person name="Fitzgerald M."/>
            <person name="Haas B."/>
            <person name="Abouelleil A."/>
            <person name="Allen A.W."/>
            <person name="Alvarado L."/>
            <person name="Arachchi H.M."/>
            <person name="Berlin A.M."/>
            <person name="Chapman S.B."/>
            <person name="Gainer-Dewar J."/>
            <person name="Goldberg J."/>
            <person name="Griggs A."/>
            <person name="Gujja S."/>
            <person name="Hansen M."/>
            <person name="Howarth C."/>
            <person name="Imamovic A."/>
            <person name="Ireland A."/>
            <person name="Larimer J."/>
            <person name="McCowan C."/>
            <person name="Murphy C."/>
            <person name="Pearson M."/>
            <person name="Poon T.W."/>
            <person name="Priest M."/>
            <person name="Roberts A."/>
            <person name="Saif S."/>
            <person name="Shea T."/>
            <person name="Sisk P."/>
            <person name="Sykes S."/>
            <person name="Wortman J."/>
            <person name="Nusbaum C."/>
            <person name="Birren B."/>
        </authorList>
    </citation>
    <scope>NUCLEOTIDE SEQUENCE [LARGE SCALE GENOMIC DNA]</scope>
    <source>
        <strain evidence="3">maculatus3</strain>
    </source>
</reference>
<proteinExistence type="predicted"/>
<accession>A0A182SUB9</accession>
<reference evidence="2" key="2">
    <citation type="submission" date="2020-05" db="UniProtKB">
        <authorList>
            <consortium name="EnsemblMetazoa"/>
        </authorList>
    </citation>
    <scope>IDENTIFICATION</scope>
    <source>
        <strain evidence="2">maculatus3</strain>
    </source>
</reference>
<protein>
    <submittedName>
        <fullName evidence="2">Uncharacterized protein</fullName>
    </submittedName>
</protein>
<dbReference type="EnsemblMetazoa" id="AMAM013578-RA">
    <property type="protein sequence ID" value="AMAM013578-PA"/>
    <property type="gene ID" value="AMAM013578"/>
</dbReference>
<name>A0A182SUB9_9DIPT</name>
<keyword evidence="3" id="KW-1185">Reference proteome</keyword>
<feature type="compositionally biased region" description="Pro residues" evidence="1">
    <location>
        <begin position="99"/>
        <end position="109"/>
    </location>
</feature>
<dbReference type="AlphaFoldDB" id="A0A182SUB9"/>
<dbReference type="VEuPathDB" id="VectorBase:AMAM013578"/>
<evidence type="ECO:0000313" key="3">
    <source>
        <dbReference type="Proteomes" id="UP000075901"/>
    </source>
</evidence>
<evidence type="ECO:0000256" key="1">
    <source>
        <dbReference type="SAM" id="MobiDB-lite"/>
    </source>
</evidence>
<feature type="region of interest" description="Disordered" evidence="1">
    <location>
        <begin position="200"/>
        <end position="286"/>
    </location>
</feature>
<dbReference type="Proteomes" id="UP000075901">
    <property type="component" value="Unassembled WGS sequence"/>
</dbReference>